<dbReference type="KEGG" id="maic:MAIC_42320"/>
<accession>A0A378VDR2</accession>
<keyword evidence="2" id="KW-1185">Reference proteome</keyword>
<dbReference type="Proteomes" id="UP000467327">
    <property type="component" value="Chromosome"/>
</dbReference>
<evidence type="ECO:0000313" key="1">
    <source>
        <dbReference type="EMBL" id="BBX09429.1"/>
    </source>
</evidence>
<dbReference type="AlphaFoldDB" id="A0A378VDR2"/>
<organism evidence="1 2">
    <name type="scientific">Mycolicibacterium aichiense</name>
    <dbReference type="NCBI Taxonomy" id="1799"/>
    <lineage>
        <taxon>Bacteria</taxon>
        <taxon>Bacillati</taxon>
        <taxon>Actinomycetota</taxon>
        <taxon>Actinomycetes</taxon>
        <taxon>Mycobacteriales</taxon>
        <taxon>Mycobacteriaceae</taxon>
        <taxon>Mycolicibacterium</taxon>
    </lineage>
</organism>
<dbReference type="RefSeq" id="WP_163789364.1">
    <property type="nucleotide sequence ID" value="NZ_AP022561.1"/>
</dbReference>
<reference evidence="1 2" key="1">
    <citation type="journal article" date="2019" name="Emerg. Microbes Infect.">
        <title>Comprehensive subspecies identification of 175 nontuberculous mycobacteria species based on 7547 genomic profiles.</title>
        <authorList>
            <person name="Matsumoto Y."/>
            <person name="Kinjo T."/>
            <person name="Motooka D."/>
            <person name="Nabeya D."/>
            <person name="Jung N."/>
            <person name="Uechi K."/>
            <person name="Horii T."/>
            <person name="Iida T."/>
            <person name="Fujita J."/>
            <person name="Nakamura S."/>
        </authorList>
    </citation>
    <scope>NUCLEOTIDE SEQUENCE [LARGE SCALE GENOMIC DNA]</scope>
    <source>
        <strain evidence="1 2">JCM 6376</strain>
    </source>
</reference>
<proteinExistence type="predicted"/>
<evidence type="ECO:0000313" key="2">
    <source>
        <dbReference type="Proteomes" id="UP000467327"/>
    </source>
</evidence>
<gene>
    <name evidence="1" type="ORF">MAIC_42320</name>
</gene>
<name>A0A378VDR2_9MYCO</name>
<protein>
    <submittedName>
        <fullName evidence="1">Uncharacterized protein</fullName>
    </submittedName>
</protein>
<dbReference type="EMBL" id="AP022561">
    <property type="protein sequence ID" value="BBX09429.1"/>
    <property type="molecule type" value="Genomic_DNA"/>
</dbReference>
<sequence length="56" mass="6483">MKIGDLIRQLSTLRAQHKTDFEVMRWNSCCCYGDDEVDIENVELQPNDGHPYVVLS</sequence>